<keyword evidence="3" id="KW-1185">Reference proteome</keyword>
<dbReference type="AlphaFoldDB" id="A0A2Z6SDK3"/>
<evidence type="ECO:0000313" key="1">
    <source>
        <dbReference type="EMBL" id="GBC02939.1"/>
    </source>
</evidence>
<dbReference type="Proteomes" id="UP000615446">
    <property type="component" value="Unassembled WGS sequence"/>
</dbReference>
<dbReference type="EMBL" id="BLAL01000050">
    <property type="protein sequence ID" value="GES80622.1"/>
    <property type="molecule type" value="Genomic_DNA"/>
</dbReference>
<evidence type="ECO:0000313" key="3">
    <source>
        <dbReference type="Proteomes" id="UP000247702"/>
    </source>
</evidence>
<reference evidence="1 3" key="1">
    <citation type="submission" date="2017-11" db="EMBL/GenBank/DDBJ databases">
        <title>The genome of Rhizophagus clarus HR1 reveals common genetic basis of auxotrophy among arbuscular mycorrhizal fungi.</title>
        <authorList>
            <person name="Kobayashi Y."/>
        </authorList>
    </citation>
    <scope>NUCLEOTIDE SEQUENCE [LARGE SCALE GENOMIC DNA]</scope>
    <source>
        <strain evidence="1 3">HR1</strain>
    </source>
</reference>
<dbReference type="Proteomes" id="UP000247702">
    <property type="component" value="Unassembled WGS sequence"/>
</dbReference>
<organism evidence="1 3">
    <name type="scientific">Rhizophagus clarus</name>
    <dbReference type="NCBI Taxonomy" id="94130"/>
    <lineage>
        <taxon>Eukaryota</taxon>
        <taxon>Fungi</taxon>
        <taxon>Fungi incertae sedis</taxon>
        <taxon>Mucoromycota</taxon>
        <taxon>Glomeromycotina</taxon>
        <taxon>Glomeromycetes</taxon>
        <taxon>Glomerales</taxon>
        <taxon>Glomeraceae</taxon>
        <taxon>Rhizophagus</taxon>
    </lineage>
</organism>
<name>A0A2Z6SDK3_9GLOM</name>
<reference evidence="2" key="2">
    <citation type="submission" date="2019-10" db="EMBL/GenBank/DDBJ databases">
        <title>Conservation and host-specific expression of non-tandemly repeated heterogenous ribosome RNA gene in arbuscular mycorrhizal fungi.</title>
        <authorList>
            <person name="Maeda T."/>
            <person name="Kobayashi Y."/>
            <person name="Nakagawa T."/>
            <person name="Ezawa T."/>
            <person name="Yamaguchi K."/>
            <person name="Bino T."/>
            <person name="Nishimoto Y."/>
            <person name="Shigenobu S."/>
            <person name="Kawaguchi M."/>
        </authorList>
    </citation>
    <scope>NUCLEOTIDE SEQUENCE</scope>
    <source>
        <strain evidence="2">HR1</strain>
    </source>
</reference>
<dbReference type="EMBL" id="BEXD01003859">
    <property type="protein sequence ID" value="GBC02939.1"/>
    <property type="molecule type" value="Genomic_DNA"/>
</dbReference>
<proteinExistence type="predicted"/>
<protein>
    <submittedName>
        <fullName evidence="1">Uncharacterized protein</fullName>
    </submittedName>
</protein>
<comment type="caution">
    <text evidence="1">The sequence shown here is derived from an EMBL/GenBank/DDBJ whole genome shotgun (WGS) entry which is preliminary data.</text>
</comment>
<sequence>MFLCRRSADSGGGIGYVPPFETNIEMDSWEYLSRSHLSLRLRLRLRLHNYAQSLTPTLTPMFTQHIHAYTH</sequence>
<evidence type="ECO:0000313" key="2">
    <source>
        <dbReference type="EMBL" id="GES80622.1"/>
    </source>
</evidence>
<gene>
    <name evidence="2" type="ORF">RCL2_000789500</name>
    <name evidence="1" type="ORF">RclHR1_00490025</name>
</gene>
<accession>A0A2Z6SDK3</accession>